<dbReference type="Gene3D" id="1.25.40.10">
    <property type="entry name" value="Tetratricopeptide repeat domain"/>
    <property type="match status" value="1"/>
</dbReference>
<dbReference type="EMBL" id="CP024646">
    <property type="protein sequence ID" value="AZV30008.1"/>
    <property type="molecule type" value="Genomic_DNA"/>
</dbReference>
<organism evidence="1 2">
    <name type="scientific">Pseudomonas syringae</name>
    <dbReference type="NCBI Taxonomy" id="317"/>
    <lineage>
        <taxon>Bacteria</taxon>
        <taxon>Pseudomonadati</taxon>
        <taxon>Pseudomonadota</taxon>
        <taxon>Gammaproteobacteria</taxon>
        <taxon>Pseudomonadales</taxon>
        <taxon>Pseudomonadaceae</taxon>
        <taxon>Pseudomonas</taxon>
    </lineage>
</organism>
<gene>
    <name evidence="1" type="ORF">CT157_14030</name>
</gene>
<name>A0A3T0K2U2_PSESX</name>
<sequence>MALTLALFFAPFGNLAIAEISHLQKESKSNWLILYNQYKPAEAELRIAAEAGDAEAQFYLAEEIRQRSQYITPEAKKWLEAASAQGDLYAMLRLARSDNDLCTTMKNCPPGQKTSAEWMNIVKELAISKAEKGDAESAYVMYLATGQLEWLKKSAESGFAQGQWLLAIRYKEGNGSFLLPWKRSEAVEHWAKASALGGNPKGMMEHAAILLEKGDMESFRYWIEQAASIGFATTVYGYGSDLAHEPDMYGFPYDIIKGYALIYLLKELDGGGGMDANVNDKLPKIAAKMTQTQIAEAKVFAQKWKATHPPLSFFPDKLGN</sequence>
<dbReference type="Proteomes" id="UP000282760">
    <property type="component" value="Chromosome"/>
</dbReference>
<dbReference type="AlphaFoldDB" id="A0A3T0K2U2"/>
<evidence type="ECO:0008006" key="3">
    <source>
        <dbReference type="Google" id="ProtNLM"/>
    </source>
</evidence>
<evidence type="ECO:0000313" key="2">
    <source>
        <dbReference type="Proteomes" id="UP000282760"/>
    </source>
</evidence>
<proteinExistence type="predicted"/>
<protein>
    <recommendedName>
        <fullName evidence="3">Sel1 repeat family protein</fullName>
    </recommendedName>
</protein>
<dbReference type="InterPro" id="IPR011990">
    <property type="entry name" value="TPR-like_helical_dom_sf"/>
</dbReference>
<reference evidence="1 2" key="1">
    <citation type="submission" date="2017-11" db="EMBL/GenBank/DDBJ databases">
        <title>Effect of PGPRs.</title>
        <authorList>
            <person name="Oliva R."/>
            <person name="Nong J."/>
            <person name="Roman V."/>
        </authorList>
    </citation>
    <scope>NUCLEOTIDE SEQUENCE [LARGE SCALE GENOMIC DNA]</scope>
    <source>
        <strain evidence="1">Inb918</strain>
    </source>
</reference>
<evidence type="ECO:0000313" key="1">
    <source>
        <dbReference type="EMBL" id="AZV30008.1"/>
    </source>
</evidence>
<accession>A0A3T0K2U2</accession>
<dbReference type="SUPFAM" id="SSF81901">
    <property type="entry name" value="HCP-like"/>
    <property type="match status" value="2"/>
</dbReference>